<evidence type="ECO:0000313" key="2">
    <source>
        <dbReference type="EMBL" id="MFB2893352.1"/>
    </source>
</evidence>
<keyword evidence="3" id="KW-1185">Reference proteome</keyword>
<dbReference type="CDD" id="cd05382">
    <property type="entry name" value="CAP_GAPR1-like"/>
    <property type="match status" value="1"/>
</dbReference>
<dbReference type="RefSeq" id="WP_413263013.1">
    <property type="nucleotide sequence ID" value="NZ_JBHFNR010000074.1"/>
</dbReference>
<dbReference type="SUPFAM" id="SSF55797">
    <property type="entry name" value="PR-1-like"/>
    <property type="match status" value="1"/>
</dbReference>
<accession>A0ABV4XPH2</accession>
<reference evidence="2 3" key="1">
    <citation type="submission" date="2024-09" db="EMBL/GenBank/DDBJ databases">
        <title>Floridaenema gen nov. (Aerosakkonemataceae, Aerosakkonematales ord. nov., Cyanobacteria) from benthic tropical and subtropical fresh waters, with the description of four new species.</title>
        <authorList>
            <person name="Moretto J.A."/>
            <person name="Berthold D.E."/>
            <person name="Lefler F.W."/>
            <person name="Huang I.-S."/>
            <person name="Laughinghouse H. IV."/>
        </authorList>
    </citation>
    <scope>NUCLEOTIDE SEQUENCE [LARGE SCALE GENOMIC DNA]</scope>
    <source>
        <strain evidence="2 3">BLCC-F50</strain>
    </source>
</reference>
<proteinExistence type="predicted"/>
<dbReference type="InterPro" id="IPR034113">
    <property type="entry name" value="SCP_GAPR1-like"/>
</dbReference>
<dbReference type="InterPro" id="IPR035940">
    <property type="entry name" value="CAP_sf"/>
</dbReference>
<dbReference type="InterPro" id="IPR018244">
    <property type="entry name" value="Allrgn_V5/Tpx1_CS"/>
</dbReference>
<evidence type="ECO:0000313" key="3">
    <source>
        <dbReference type="Proteomes" id="UP001576784"/>
    </source>
</evidence>
<sequence length="166" mass="18022">MQQTSIDLPAFRSSALSNHNTYRATHHSPSMTISESLNSTAQTWAEHLAANAVFEHSDSSQRNDAGENIYVSYTTESSIDSAELGKSAVEDWYKEVSAYDYNNPESSSGTGHFTQVVWKNSTELGCGAAQGIATIDGTKFNAFYVVCQYAPAGNMEGEYASNVLEP</sequence>
<dbReference type="Pfam" id="PF00188">
    <property type="entry name" value="CAP"/>
    <property type="match status" value="1"/>
</dbReference>
<comment type="caution">
    <text evidence="2">The sequence shown here is derived from an EMBL/GenBank/DDBJ whole genome shotgun (WGS) entry which is preliminary data.</text>
</comment>
<gene>
    <name evidence="2" type="ORF">ACE1CI_10605</name>
</gene>
<dbReference type="EMBL" id="JBHFNR010000074">
    <property type="protein sequence ID" value="MFB2893352.1"/>
    <property type="molecule type" value="Genomic_DNA"/>
</dbReference>
<dbReference type="PRINTS" id="PR00837">
    <property type="entry name" value="V5TPXLIKE"/>
</dbReference>
<dbReference type="PANTHER" id="PTHR10334">
    <property type="entry name" value="CYSTEINE-RICH SECRETORY PROTEIN-RELATED"/>
    <property type="match status" value="1"/>
</dbReference>
<dbReference type="Proteomes" id="UP001576784">
    <property type="component" value="Unassembled WGS sequence"/>
</dbReference>
<dbReference type="PROSITE" id="PS01009">
    <property type="entry name" value="CRISP_1"/>
    <property type="match status" value="1"/>
</dbReference>
<dbReference type="PROSITE" id="PS01010">
    <property type="entry name" value="CRISP_2"/>
    <property type="match status" value="1"/>
</dbReference>
<dbReference type="InterPro" id="IPR001283">
    <property type="entry name" value="CRISP-related"/>
</dbReference>
<dbReference type="SMART" id="SM00198">
    <property type="entry name" value="SCP"/>
    <property type="match status" value="1"/>
</dbReference>
<dbReference type="InterPro" id="IPR014044">
    <property type="entry name" value="CAP_dom"/>
</dbReference>
<protein>
    <submittedName>
        <fullName evidence="2">CAP family protein</fullName>
    </submittedName>
</protein>
<evidence type="ECO:0000259" key="1">
    <source>
        <dbReference type="SMART" id="SM00198"/>
    </source>
</evidence>
<name>A0ABV4XPH2_9CYAN</name>
<feature type="domain" description="SCP" evidence="1">
    <location>
        <begin position="10"/>
        <end position="157"/>
    </location>
</feature>
<dbReference type="Gene3D" id="3.40.33.10">
    <property type="entry name" value="CAP"/>
    <property type="match status" value="1"/>
</dbReference>
<organism evidence="2 3">
    <name type="scientific">Floridaenema flaviceps BLCC-F50</name>
    <dbReference type="NCBI Taxonomy" id="3153642"/>
    <lineage>
        <taxon>Bacteria</taxon>
        <taxon>Bacillati</taxon>
        <taxon>Cyanobacteriota</taxon>
        <taxon>Cyanophyceae</taxon>
        <taxon>Oscillatoriophycideae</taxon>
        <taxon>Aerosakkonematales</taxon>
        <taxon>Aerosakkonemataceae</taxon>
        <taxon>Floridanema</taxon>
        <taxon>Floridanema flaviceps</taxon>
    </lineage>
</organism>